<dbReference type="RefSeq" id="WP_200339765.1">
    <property type="nucleotide sequence ID" value="NZ_NRRL01000009.1"/>
</dbReference>
<dbReference type="Pfam" id="PF09614">
    <property type="entry name" value="Cas_Csy2"/>
    <property type="match status" value="1"/>
</dbReference>
<dbReference type="EMBL" id="NRRL01000009">
    <property type="protein sequence ID" value="MBK1667605.1"/>
    <property type="molecule type" value="Genomic_DNA"/>
</dbReference>
<organism evidence="1 2">
    <name type="scientific">Rhodovibrio sodomensis</name>
    <dbReference type="NCBI Taxonomy" id="1088"/>
    <lineage>
        <taxon>Bacteria</taxon>
        <taxon>Pseudomonadati</taxon>
        <taxon>Pseudomonadota</taxon>
        <taxon>Alphaproteobacteria</taxon>
        <taxon>Rhodospirillales</taxon>
        <taxon>Rhodovibrionaceae</taxon>
        <taxon>Rhodovibrio</taxon>
    </lineage>
</organism>
<dbReference type="InterPro" id="IPR013398">
    <property type="entry name" value="CRISPR-assoc_prot_Csy2"/>
</dbReference>
<proteinExistence type="predicted"/>
<keyword evidence="2" id="KW-1185">Reference proteome</keyword>
<gene>
    <name evidence="1" type="ORF">CKO28_06105</name>
</gene>
<accession>A0ABS1DB61</accession>
<reference evidence="1 2" key="1">
    <citation type="journal article" date="2020" name="Microorganisms">
        <title>Osmotic Adaptation and Compatible Solute Biosynthesis of Phototrophic Bacteria as Revealed from Genome Analyses.</title>
        <authorList>
            <person name="Imhoff J.F."/>
            <person name="Rahn T."/>
            <person name="Kunzel S."/>
            <person name="Keller A."/>
            <person name="Neulinger S.C."/>
        </authorList>
    </citation>
    <scope>NUCLEOTIDE SEQUENCE [LARGE SCALE GENOMIC DNA]</scope>
    <source>
        <strain evidence="1 2">DSM 9895</strain>
    </source>
</reference>
<comment type="caution">
    <text evidence="1">The sequence shown here is derived from an EMBL/GenBank/DDBJ whole genome shotgun (WGS) entry which is preliminary data.</text>
</comment>
<evidence type="ECO:0000313" key="1">
    <source>
        <dbReference type="EMBL" id="MBK1667605.1"/>
    </source>
</evidence>
<evidence type="ECO:0008006" key="3">
    <source>
        <dbReference type="Google" id="ProtNLM"/>
    </source>
</evidence>
<dbReference type="Proteomes" id="UP001296873">
    <property type="component" value="Unassembled WGS sequence"/>
</dbReference>
<protein>
    <recommendedName>
        <fullName evidence="3">Type I-F CRISPR-associated protein Csy2</fullName>
    </recommendedName>
</protein>
<evidence type="ECO:0000313" key="2">
    <source>
        <dbReference type="Proteomes" id="UP001296873"/>
    </source>
</evidence>
<name>A0ABS1DB61_9PROT</name>
<sequence>MKGFSIGPFDCPTVALDGAYIATGFPSMTAIAGLVDALTNRCGTPAANAPFAIVVHDLQVHPGRPKPKADSKAEPTEAVERTRGRMRATLLMLDPEDAWLTSQIQDALPGLRFAGSVMQAVGKRPEVRVREFDDLGKALRALAPGHLILDRGDILDRALAIARDPLDALLDVFALQKDDQERWQSAYSFSEDGEFQALLPVSVGYQCLEPLEDATTRSGTRCPTTPHVFAEGIVSVAEARSSRKVSRSANGPAALPAFWSWSSHPDTAVIHLTGRSFAAISSEGIPA</sequence>